<dbReference type="PROSITE" id="PS50198">
    <property type="entry name" value="PPIC_PPIASE_2"/>
    <property type="match status" value="1"/>
</dbReference>
<dbReference type="PANTHER" id="PTHR47245:SF2">
    <property type="entry name" value="PEPTIDYL-PROLYL CIS-TRANS ISOMERASE HP_0175-RELATED"/>
    <property type="match status" value="1"/>
</dbReference>
<dbReference type="Gene3D" id="3.10.50.40">
    <property type="match status" value="1"/>
</dbReference>
<keyword evidence="4" id="KW-1185">Reference proteome</keyword>
<dbReference type="InterPro" id="IPR046357">
    <property type="entry name" value="PPIase_dom_sf"/>
</dbReference>
<evidence type="ECO:0000313" key="4">
    <source>
        <dbReference type="Proteomes" id="UP000243494"/>
    </source>
</evidence>
<keyword evidence="1" id="KW-0697">Rotamase</keyword>
<dbReference type="PROSITE" id="PS01096">
    <property type="entry name" value="PPIC_PPIASE_1"/>
    <property type="match status" value="1"/>
</dbReference>
<evidence type="ECO:0000259" key="2">
    <source>
        <dbReference type="PROSITE" id="PS50198"/>
    </source>
</evidence>
<dbReference type="Pfam" id="PF13624">
    <property type="entry name" value="SurA_N_3"/>
    <property type="match status" value="1"/>
</dbReference>
<protein>
    <submittedName>
        <fullName evidence="3">Peptidylprolyl isomerase</fullName>
    </submittedName>
</protein>
<evidence type="ECO:0000313" key="3">
    <source>
        <dbReference type="EMBL" id="RDY24187.1"/>
    </source>
</evidence>
<name>A0A371IUM9_9FIRM</name>
<organism evidence="3 4">
    <name type="scientific">Romboutsia maritimum</name>
    <dbReference type="NCBI Taxonomy" id="2020948"/>
    <lineage>
        <taxon>Bacteria</taxon>
        <taxon>Bacillati</taxon>
        <taxon>Bacillota</taxon>
        <taxon>Clostridia</taxon>
        <taxon>Peptostreptococcales</taxon>
        <taxon>Peptostreptococcaceae</taxon>
        <taxon>Romboutsia</taxon>
    </lineage>
</organism>
<dbReference type="EMBL" id="NOJZ02000004">
    <property type="protein sequence ID" value="RDY24187.1"/>
    <property type="molecule type" value="Genomic_DNA"/>
</dbReference>
<evidence type="ECO:0000256" key="1">
    <source>
        <dbReference type="PROSITE-ProRule" id="PRU00278"/>
    </source>
</evidence>
<dbReference type="InterPro" id="IPR023058">
    <property type="entry name" value="PPIase_PpiC_CS"/>
</dbReference>
<feature type="domain" description="PpiC" evidence="2">
    <location>
        <begin position="179"/>
        <end position="285"/>
    </location>
</feature>
<proteinExistence type="predicted"/>
<dbReference type="InterPro" id="IPR027304">
    <property type="entry name" value="Trigger_fact/SurA_dom_sf"/>
</dbReference>
<dbReference type="OrthoDB" id="14196at2"/>
<sequence length="324" mass="37537">MRCIEVKRILYTGIIAILTLSMTGCSGKIIATVKGIDITNEQFEKTLQIVSSTRNYMDSEYVEDMEKSLGKKYKKNLENTVLSFMIDNELLYQEAKDKKLIPSSEVINSKYEELEKIINSNPTYKKEIDKVGLNKEYLLKQISKDLAIEKNKNNFEEKINISEKDILDYYEKNKSKFKINEVEASHILISTLDKNKKQVKEDEKKKLKEKTENLLHKINNGESFEELANKYSDDKSAGKNGGKLGYFSKNEKNAEFTNEAFKLQKGQISKVVETSYGYHIIKVTDKKEILKNLNDSKDDIKKLILNEKYINHIEELNKNADIKR</sequence>
<dbReference type="PANTHER" id="PTHR47245">
    <property type="entry name" value="PEPTIDYLPROLYL ISOMERASE"/>
    <property type="match status" value="1"/>
</dbReference>
<dbReference type="Gene3D" id="1.10.8.1040">
    <property type="match status" value="1"/>
</dbReference>
<comment type="caution">
    <text evidence="3">The sequence shown here is derived from an EMBL/GenBank/DDBJ whole genome shotgun (WGS) entry which is preliminary data.</text>
</comment>
<dbReference type="PROSITE" id="PS51257">
    <property type="entry name" value="PROKAR_LIPOPROTEIN"/>
    <property type="match status" value="1"/>
</dbReference>
<keyword evidence="1 3" id="KW-0413">Isomerase</keyword>
<gene>
    <name evidence="3" type="ORF">CHF27_003670</name>
</gene>
<dbReference type="Proteomes" id="UP000243494">
    <property type="component" value="Unassembled WGS sequence"/>
</dbReference>
<dbReference type="SUPFAM" id="SSF54534">
    <property type="entry name" value="FKBP-like"/>
    <property type="match status" value="1"/>
</dbReference>
<dbReference type="GO" id="GO:0003755">
    <property type="term" value="F:peptidyl-prolyl cis-trans isomerase activity"/>
    <property type="evidence" value="ECO:0007669"/>
    <property type="project" value="UniProtKB-KW"/>
</dbReference>
<dbReference type="Pfam" id="PF13616">
    <property type="entry name" value="Rotamase_3"/>
    <property type="match status" value="1"/>
</dbReference>
<dbReference type="AlphaFoldDB" id="A0A371IUM9"/>
<dbReference type="InterPro" id="IPR050245">
    <property type="entry name" value="PrsA_foldase"/>
</dbReference>
<accession>A0A371IUM9</accession>
<reference evidence="3 4" key="1">
    <citation type="journal article" date="2017" name="Genome Announc.">
        <title>Draft Genome Sequence of Romboutsia maritimum sp. nov. Strain CCRI-22766(T), Isolated from Coastal Estuarine Mud.</title>
        <authorList>
            <person name="Maheux A.F."/>
            <person name="Boudreau D.K."/>
            <person name="Berube E."/>
            <person name="Boissinot M."/>
            <person name="Raymond F."/>
            <person name="Brodeur S."/>
            <person name="Corbeil J."/>
            <person name="Brightwell G."/>
            <person name="Broda D."/>
            <person name="Omar R.F."/>
            <person name="Bergeron M.G."/>
        </authorList>
    </citation>
    <scope>NUCLEOTIDE SEQUENCE [LARGE SCALE GENOMIC DNA]</scope>
    <source>
        <strain evidence="3 4">CCRI-22766</strain>
    </source>
</reference>
<dbReference type="InterPro" id="IPR000297">
    <property type="entry name" value="PPIase_PpiC"/>
</dbReference>
<dbReference type="SUPFAM" id="SSF109998">
    <property type="entry name" value="Triger factor/SurA peptide-binding domain-like"/>
    <property type="match status" value="1"/>
</dbReference>